<dbReference type="PANTHER" id="PTHR13076:SF9">
    <property type="entry name" value="COILED-COIL AND C2 DOMAIN-CONTAINING PROTEIN 1-LIKE"/>
    <property type="match status" value="1"/>
</dbReference>
<evidence type="ECO:0000313" key="2">
    <source>
        <dbReference type="EMBL" id="KAG9510289.1"/>
    </source>
</evidence>
<sequence length="255" mass="28695">MATKTTQGATGSNVLLEDLENPESDLPKMADSNDMVPMDQTLSKAAIVDNQENQPHPIGSSNSAEPSEELEDNGFVVLNNDATNTPSDADRNRTDLYHELEKQLQDQISRCKNYMEIFTQAHGDMTKVSQFRTFSEIAQKNLDLLRFRWKNGDKFPLVKHETFNFLIIPTNTELGSNDLSVEFVRGINLKVSERSYTYMKLEFPYPQTSYGFKGGNDCENQTSSFQQRTNQSGGKMARVCRIGLPFAMSSTPVIL</sequence>
<feature type="compositionally biased region" description="Polar residues" evidence="1">
    <location>
        <begin position="1"/>
        <end position="13"/>
    </location>
</feature>
<organism evidence="2 3">
    <name type="scientific">Fragariocoptes setiger</name>
    <dbReference type="NCBI Taxonomy" id="1670756"/>
    <lineage>
        <taxon>Eukaryota</taxon>
        <taxon>Metazoa</taxon>
        <taxon>Ecdysozoa</taxon>
        <taxon>Arthropoda</taxon>
        <taxon>Chelicerata</taxon>
        <taxon>Arachnida</taxon>
        <taxon>Acari</taxon>
        <taxon>Acariformes</taxon>
        <taxon>Trombidiformes</taxon>
        <taxon>Prostigmata</taxon>
        <taxon>Eupodina</taxon>
        <taxon>Eriophyoidea</taxon>
        <taxon>Phytoptidae</taxon>
        <taxon>Fragariocoptes</taxon>
    </lineage>
</organism>
<dbReference type="InterPro" id="IPR039725">
    <property type="entry name" value="CC2D1A/B"/>
</dbReference>
<feature type="non-terminal residue" evidence="2">
    <location>
        <position position="255"/>
    </location>
</feature>
<evidence type="ECO:0000313" key="3">
    <source>
        <dbReference type="Proteomes" id="UP000825002"/>
    </source>
</evidence>
<gene>
    <name evidence="2" type="ORF">GZH46_01173</name>
</gene>
<feature type="region of interest" description="Disordered" evidence="1">
    <location>
        <begin position="1"/>
        <end position="35"/>
    </location>
</feature>
<protein>
    <submittedName>
        <fullName evidence="2">Coiled-coil and C2 domain-containing protein 1-like protein</fullName>
    </submittedName>
</protein>
<reference evidence="2 3" key="1">
    <citation type="submission" date="2020-10" db="EMBL/GenBank/DDBJ databases">
        <authorList>
            <person name="Klimov P.B."/>
            <person name="Dyachkov S.M."/>
            <person name="Chetverikov P.E."/>
        </authorList>
    </citation>
    <scope>NUCLEOTIDE SEQUENCE [LARGE SCALE GENOMIC DNA]</scope>
    <source>
        <strain evidence="2">BMOC 18-1129-001#AD2665</strain>
        <tissue evidence="2">Entire mites</tissue>
    </source>
</reference>
<comment type="caution">
    <text evidence="2">The sequence shown here is derived from an EMBL/GenBank/DDBJ whole genome shotgun (WGS) entry which is preliminary data.</text>
</comment>
<proteinExistence type="predicted"/>
<dbReference type="Proteomes" id="UP000825002">
    <property type="component" value="Unassembled WGS sequence"/>
</dbReference>
<keyword evidence="3" id="KW-1185">Reference proteome</keyword>
<dbReference type="EMBL" id="JAIFTH010000183">
    <property type="protein sequence ID" value="KAG9510289.1"/>
    <property type="molecule type" value="Genomic_DNA"/>
</dbReference>
<accession>A0ABQ7SA50</accession>
<name>A0ABQ7SA50_9ACAR</name>
<dbReference type="PANTHER" id="PTHR13076">
    <property type="entry name" value="COILED-COIL AND C2 DOMAIN-CONTAINING PROTEIN 1-LIKE"/>
    <property type="match status" value="1"/>
</dbReference>
<evidence type="ECO:0000256" key="1">
    <source>
        <dbReference type="SAM" id="MobiDB-lite"/>
    </source>
</evidence>